<feature type="domain" description="Copine C-terminal" evidence="1">
    <location>
        <begin position="328"/>
        <end position="525"/>
    </location>
</feature>
<evidence type="ECO:0000313" key="3">
    <source>
        <dbReference type="WBParaSite" id="HCON_00048380-00001"/>
    </source>
</evidence>
<dbReference type="WBParaSite" id="HCON_00048380-00001">
    <property type="protein sequence ID" value="HCON_00048380-00001"/>
    <property type="gene ID" value="HCON_00048380"/>
</dbReference>
<dbReference type="PANTHER" id="PTHR10857:SF101">
    <property type="entry name" value="COPINE FAMILY PROTEIN 5"/>
    <property type="match status" value="1"/>
</dbReference>
<dbReference type="Proteomes" id="UP000025227">
    <property type="component" value="Unplaced"/>
</dbReference>
<dbReference type="GO" id="GO:0071277">
    <property type="term" value="P:cellular response to calcium ion"/>
    <property type="evidence" value="ECO:0007669"/>
    <property type="project" value="TreeGrafter"/>
</dbReference>
<dbReference type="GO" id="GO:0005544">
    <property type="term" value="F:calcium-dependent phospholipid binding"/>
    <property type="evidence" value="ECO:0007669"/>
    <property type="project" value="InterPro"/>
</dbReference>
<dbReference type="CDD" id="cd04047">
    <property type="entry name" value="C2B_Copine"/>
    <property type="match status" value="1"/>
</dbReference>
<dbReference type="InterPro" id="IPR037768">
    <property type="entry name" value="C2B_Copine"/>
</dbReference>
<dbReference type="InterPro" id="IPR036465">
    <property type="entry name" value="vWFA_dom_sf"/>
</dbReference>
<dbReference type="InterPro" id="IPR010734">
    <property type="entry name" value="Copine_C"/>
</dbReference>
<organism evidence="2 3">
    <name type="scientific">Haemonchus contortus</name>
    <name type="common">Barber pole worm</name>
    <dbReference type="NCBI Taxonomy" id="6289"/>
    <lineage>
        <taxon>Eukaryota</taxon>
        <taxon>Metazoa</taxon>
        <taxon>Ecdysozoa</taxon>
        <taxon>Nematoda</taxon>
        <taxon>Chromadorea</taxon>
        <taxon>Rhabditida</taxon>
        <taxon>Rhabditina</taxon>
        <taxon>Rhabditomorpha</taxon>
        <taxon>Strongyloidea</taxon>
        <taxon>Trichostrongylidae</taxon>
        <taxon>Haemonchus</taxon>
    </lineage>
</organism>
<evidence type="ECO:0000313" key="2">
    <source>
        <dbReference type="Proteomes" id="UP000025227"/>
    </source>
</evidence>
<dbReference type="SUPFAM" id="SSF53300">
    <property type="entry name" value="vWA-like"/>
    <property type="match status" value="1"/>
</dbReference>
<keyword evidence="2" id="KW-1185">Reference proteome</keyword>
<dbReference type="GO" id="GO:0005886">
    <property type="term" value="C:plasma membrane"/>
    <property type="evidence" value="ECO:0007669"/>
    <property type="project" value="TreeGrafter"/>
</dbReference>
<dbReference type="InterPro" id="IPR045052">
    <property type="entry name" value="Copine"/>
</dbReference>
<proteinExistence type="predicted"/>
<dbReference type="AlphaFoldDB" id="A0A7I4Y5M6"/>
<accession>A0A7I4Y5M6</accession>
<reference evidence="3" key="1">
    <citation type="submission" date="2020-12" db="UniProtKB">
        <authorList>
            <consortium name="WormBaseParasite"/>
        </authorList>
    </citation>
    <scope>IDENTIFICATION</scope>
    <source>
        <strain evidence="3">MHco3</strain>
    </source>
</reference>
<dbReference type="OrthoDB" id="5855668at2759"/>
<dbReference type="OMA" id="RDYTPNR"/>
<sequence length="641" mass="72410">MSHTIDISIAINDLTGIDHLTRVNCVFWQNDTENEKKWHPIAATNPSVVFSTNIDFDDKISFKYVFERPQLIKIDLCRLHDGITASGSDDVVGSCIFKVDELIGSFGLQLRRSLYKSPTIAQVLQSNRHSLQMIGSVIISAQMPEKEQPIIVQLHGRSLHRKDLIWDETAVFFRVFRLEEGKDEDELVLLYESEAIKNHSHPQWAEFRLGTQDAADNRNRLLEVWVMYRDVDNSEGFIGKFLTTYAKMKYGPGPDNVYAVINETKQQQKKNYENSGRMELVKFTDVSFFSFLDYIVSGTQLHYEVAVDFSSETLPSKSEQSRFEAEVHLAIRAIGGILRDYTPNRMFAAFGTGAKIPPTFQESHEFHLNFNVDPICLGLDGVIEAFRKAHSIVSPTRTAKFASIVSHAIRMSHRSGFRGLHYHVLAIFTRGVPTDMKELSNAIIAASDAPLSVIIIGIGKSDFSTLVKLAAKRKEGTRSCLQFIALADIMDSSDLQSEIRARLAQKALRSIPEQMTEFMHSANIAAKPPIQVCRSPLFHCSSLIPDRPTQFVFDDHLPTLLTPQLPRNDRRGSDSQYLDVEIGARNSLSVRVPERCHSVLQTTREQYQRRLKERGLGRMRFPRIDLSTLESSGGSTQDSSL</sequence>
<dbReference type="PANTHER" id="PTHR10857">
    <property type="entry name" value="COPINE"/>
    <property type="match status" value="1"/>
</dbReference>
<name>A0A7I4Y5M6_HAECO</name>
<evidence type="ECO:0000259" key="1">
    <source>
        <dbReference type="Pfam" id="PF07002"/>
    </source>
</evidence>
<protein>
    <submittedName>
        <fullName evidence="3">Copine domain-containing protein</fullName>
    </submittedName>
</protein>
<dbReference type="Pfam" id="PF07002">
    <property type="entry name" value="Copine"/>
    <property type="match status" value="1"/>
</dbReference>